<dbReference type="Proteomes" id="UP001320706">
    <property type="component" value="Unassembled WGS sequence"/>
</dbReference>
<proteinExistence type="predicted"/>
<name>A0ACC3SND7_9PEZI</name>
<keyword evidence="2" id="KW-1185">Reference proteome</keyword>
<dbReference type="EMBL" id="JAMKPW020000002">
    <property type="protein sequence ID" value="KAK8220054.1"/>
    <property type="molecule type" value="Genomic_DNA"/>
</dbReference>
<evidence type="ECO:0000313" key="2">
    <source>
        <dbReference type="Proteomes" id="UP001320706"/>
    </source>
</evidence>
<evidence type="ECO:0000313" key="1">
    <source>
        <dbReference type="EMBL" id="KAK8220054.1"/>
    </source>
</evidence>
<reference evidence="1" key="1">
    <citation type="submission" date="2024-02" db="EMBL/GenBank/DDBJ databases">
        <title>Metagenome Assembled Genome of Zalaria obscura JY119.</title>
        <authorList>
            <person name="Vighnesh L."/>
            <person name="Jagadeeshwari U."/>
            <person name="Venkata Ramana C."/>
            <person name="Sasikala C."/>
        </authorList>
    </citation>
    <scope>NUCLEOTIDE SEQUENCE</scope>
    <source>
        <strain evidence="1">JY119</strain>
    </source>
</reference>
<accession>A0ACC3SND7</accession>
<comment type="caution">
    <text evidence="1">The sequence shown here is derived from an EMBL/GenBank/DDBJ whole genome shotgun (WGS) entry which is preliminary data.</text>
</comment>
<organism evidence="1 2">
    <name type="scientific">Zalaria obscura</name>
    <dbReference type="NCBI Taxonomy" id="2024903"/>
    <lineage>
        <taxon>Eukaryota</taxon>
        <taxon>Fungi</taxon>
        <taxon>Dikarya</taxon>
        <taxon>Ascomycota</taxon>
        <taxon>Pezizomycotina</taxon>
        <taxon>Dothideomycetes</taxon>
        <taxon>Dothideomycetidae</taxon>
        <taxon>Dothideales</taxon>
        <taxon>Zalariaceae</taxon>
        <taxon>Zalaria</taxon>
    </lineage>
</organism>
<protein>
    <submittedName>
        <fullName evidence="1">Uncharacterized protein</fullName>
    </submittedName>
</protein>
<gene>
    <name evidence="1" type="ORF">M8818_000470</name>
</gene>
<sequence length="176" mass="19839">MGKTAKVKKRTESLHSRAARRAATPPDRSLTDVEKPAVDFAPKLHTVQDGSIKKNKQKPMSRQQRLRQQKGMERADQNLDKLVTKRAKSIVRAKRIDDRRGAWEELNEAARKKSRRETDTEPSLTKTQAFAMGDDVDLTEDTTEQSTIENVGSSIEAPAESTVDQTKPEDEIDEIL</sequence>